<evidence type="ECO:0000313" key="2">
    <source>
        <dbReference type="Proteomes" id="UP001230649"/>
    </source>
</evidence>
<keyword evidence="2" id="KW-1185">Reference proteome</keyword>
<reference evidence="1" key="1">
    <citation type="submission" date="2023-04" db="EMBL/GenBank/DDBJ databases">
        <title>Draft Genome sequencing of Naganishia species isolated from polar environments using Oxford Nanopore Technology.</title>
        <authorList>
            <person name="Leo P."/>
            <person name="Venkateswaran K."/>
        </authorList>
    </citation>
    <scope>NUCLEOTIDE SEQUENCE</scope>
    <source>
        <strain evidence="1">MNA-CCFEE 5262</strain>
    </source>
</reference>
<dbReference type="Proteomes" id="UP001230649">
    <property type="component" value="Unassembled WGS sequence"/>
</dbReference>
<dbReference type="EMBL" id="JASBWS010000010">
    <property type="protein sequence ID" value="KAJ9114118.1"/>
    <property type="molecule type" value="Genomic_DNA"/>
</dbReference>
<proteinExistence type="predicted"/>
<comment type="caution">
    <text evidence="1">The sequence shown here is derived from an EMBL/GenBank/DDBJ whole genome shotgun (WGS) entry which is preliminary data.</text>
</comment>
<sequence length="913" mass="103133">MSQLPSTNLSKTCNWSFAQVENTKPQDAVDSKPSKWFDIKQGDMPTSVHVELIKQGVIKDPYKGMNEYDVQWVGETDWLFKTEVTVTAEQAALPFVDLVFEGLDTICTVKLDDVEILSADNMFISHRVDIKKHLKSDNASKSTTYTLSLLFPSTYLAAKAIEERELKLNRPENYDEKTGTYGKPVTLWNGISSRCYVRKAQYGWGWDWGPIIMTVGPWKDILLEAYSARIDSNRISVTLDEPFDAPSLKSAFEVVGQAKGCTADVRLVDNKGKVVKEETGISLSSEGNTTVGRVEWSFKSGEVDIWWPVGHGAQPMYTVEVTLRSNEHSNDNSNGSASGTTEVTRHTQKFGFRSLRLVQDKLEDAPGTTFLFEVNGRRIFCGGSNLIPADNFLTEVTPERYRAWLELLVAGNQNMIRVWAGGIYEADVFYDICDELGILVWQDFMFGCAIYPAFDDLVANVEEEAKQVVKRLRNHPSLALFAGNNEDYQVAEAINLKIDYDDHDADFRKTAFPARHFYEKLLPSAVNTLSDVTYHYGSPWGGKDSRDPTVGDIHQWNVWHGTQEPWHNWDKLAGRFVSEFGMEGFPDIRTVDYWLDGNTAERFPQSRTVCAHNKADGFERRLELYLMENFRHAFDMESYVYYTQVMQAEVLSAAYRLWRREWRGKGREYTAGALVWQINDCWPTTSWAIVDYFLRPKPAYFAVARELAPFTVGMARMDVRTQEDKYSDARFKIEQTLEIWGNNSAPTEKNCTLDVVAFDLHEGIVVEQFTKDVTLAANSSTEFWQGLVPGQILRKSLSEVAKTIVVGARLIDGDGSVLARYANWPEPWKYIIFPDPGLTITPASDGETLTLSCKRPIKGIILDVADRSSDEEAGECKWSNQAIDLMPGDDQVVVAKGLKGRKVKARYLGDGSA</sequence>
<gene>
    <name evidence="1" type="ORF">QFC20_001634</name>
</gene>
<protein>
    <submittedName>
        <fullName evidence="1">Uncharacterized protein</fullName>
    </submittedName>
</protein>
<name>A0ACC2WRK6_9TREE</name>
<accession>A0ACC2WRK6</accession>
<evidence type="ECO:0000313" key="1">
    <source>
        <dbReference type="EMBL" id="KAJ9114118.1"/>
    </source>
</evidence>
<organism evidence="1 2">
    <name type="scientific">Naganishia adeliensis</name>
    <dbReference type="NCBI Taxonomy" id="92952"/>
    <lineage>
        <taxon>Eukaryota</taxon>
        <taxon>Fungi</taxon>
        <taxon>Dikarya</taxon>
        <taxon>Basidiomycota</taxon>
        <taxon>Agaricomycotina</taxon>
        <taxon>Tremellomycetes</taxon>
        <taxon>Filobasidiales</taxon>
        <taxon>Filobasidiaceae</taxon>
        <taxon>Naganishia</taxon>
    </lineage>
</organism>